<dbReference type="AlphaFoldDB" id="A0A3M7R2Z2"/>
<comment type="caution">
    <text evidence="1">The sequence shown here is derived from an EMBL/GenBank/DDBJ whole genome shotgun (WGS) entry which is preliminary data.</text>
</comment>
<reference evidence="1 2" key="1">
    <citation type="journal article" date="2018" name="Sci. Rep.">
        <title>Genomic signatures of local adaptation to the degree of environmental predictability in rotifers.</title>
        <authorList>
            <person name="Franch-Gras L."/>
            <person name="Hahn C."/>
            <person name="Garcia-Roger E.M."/>
            <person name="Carmona M.J."/>
            <person name="Serra M."/>
            <person name="Gomez A."/>
        </authorList>
    </citation>
    <scope>NUCLEOTIDE SEQUENCE [LARGE SCALE GENOMIC DNA]</scope>
    <source>
        <strain evidence="1">HYR1</strain>
    </source>
</reference>
<protein>
    <submittedName>
        <fullName evidence="1">Uncharacterized protein</fullName>
    </submittedName>
</protein>
<name>A0A3M7R2Z2_BRAPC</name>
<evidence type="ECO:0000313" key="1">
    <source>
        <dbReference type="EMBL" id="RNA17957.1"/>
    </source>
</evidence>
<gene>
    <name evidence="1" type="ORF">BpHYR1_034984</name>
</gene>
<organism evidence="1 2">
    <name type="scientific">Brachionus plicatilis</name>
    <name type="common">Marine rotifer</name>
    <name type="synonym">Brachionus muelleri</name>
    <dbReference type="NCBI Taxonomy" id="10195"/>
    <lineage>
        <taxon>Eukaryota</taxon>
        <taxon>Metazoa</taxon>
        <taxon>Spiralia</taxon>
        <taxon>Gnathifera</taxon>
        <taxon>Rotifera</taxon>
        <taxon>Eurotatoria</taxon>
        <taxon>Monogononta</taxon>
        <taxon>Pseudotrocha</taxon>
        <taxon>Ploima</taxon>
        <taxon>Brachionidae</taxon>
        <taxon>Brachionus</taxon>
    </lineage>
</organism>
<evidence type="ECO:0000313" key="2">
    <source>
        <dbReference type="Proteomes" id="UP000276133"/>
    </source>
</evidence>
<keyword evidence="2" id="KW-1185">Reference proteome</keyword>
<feature type="non-terminal residue" evidence="1">
    <location>
        <position position="1"/>
    </location>
</feature>
<proteinExistence type="predicted"/>
<dbReference type="Proteomes" id="UP000276133">
    <property type="component" value="Unassembled WGS sequence"/>
</dbReference>
<accession>A0A3M7R2Z2</accession>
<dbReference type="EMBL" id="REGN01004336">
    <property type="protein sequence ID" value="RNA17957.1"/>
    <property type="molecule type" value="Genomic_DNA"/>
</dbReference>
<sequence>HGKRPKYVFVAYITSAVLFELRIGDQVDINAKNHLRYLATSDGYIYPFGYVKSQSPKSIV</sequence>